<evidence type="ECO:0000313" key="2">
    <source>
        <dbReference type="EMBL" id="BAQ02825.1"/>
    </source>
</evidence>
<keyword evidence="3" id="KW-1185">Reference proteome</keyword>
<evidence type="ECO:0000256" key="1">
    <source>
        <dbReference type="SAM" id="Phobius"/>
    </source>
</evidence>
<keyword evidence="1" id="KW-1133">Transmembrane helix</keyword>
<dbReference type="OrthoDB" id="7124at10239"/>
<keyword evidence="1" id="KW-0812">Transmembrane</keyword>
<dbReference type="EMBL" id="AB897757">
    <property type="protein sequence ID" value="BAQ02825.1"/>
    <property type="molecule type" value="Genomic_DNA"/>
</dbReference>
<name>A0A0A8J9Z1_BPK64</name>
<keyword evidence="1" id="KW-0472">Membrane</keyword>
<reference evidence="2 3" key="1">
    <citation type="journal article" date="2014" name="Antimicrob. Agents Chemother.">
        <title>Identification of capsular types in carbapenem-resistant Klebsiella pneumoniae strains by wzc sequencing and implications in capsule depolymerase treatment.</title>
        <authorList>
            <person name="Pan Y.-J."/>
            <person name="Lin T.-L."/>
            <person name="Lin Y.-T."/>
            <person name="Su P.-A."/>
            <person name="Chen C.-T."/>
            <person name="Hsieh P.-F."/>
            <person name="Hsu C.-R."/>
            <person name="Chen C.-C."/>
            <person name="Hsieh Y.-C."/>
            <person name="Wang J.-T."/>
        </authorList>
    </citation>
    <scope>NUCLEOTIDE SEQUENCE [LARGE SCALE GENOMIC DNA]</scope>
</reference>
<feature type="transmembrane region" description="Helical" evidence="1">
    <location>
        <begin position="6"/>
        <end position="22"/>
    </location>
</feature>
<feature type="transmembrane region" description="Helical" evidence="1">
    <location>
        <begin position="31"/>
        <end position="52"/>
    </location>
</feature>
<sequence>MLSYVILLLPALIVMFVMKYIYNKEISTKEFLIHGAICIISATVVLALSYAINYASLTDTQILNGKVLSKNKHVETCTQYSSCEHYYVKEKCHYYTDSKGKRHKSCETYKVFDYPYEVDWYVNTSVGDFKIKRVNRQGTTTPNRWSVVKINDYASNTSYYINYLLSDKNSLFSTENDIKNYSEKYLNSLPEYPEIFDYYHTEHVINTTKADVSGFDEYIKDELKDLGSSKQVNIEILIYDYKDVDFVDAVLLKWKGGKKNDVIMFFGIDENSIVKSFVSTSFAKGVGNEELHSKMRIDALQEKLNLDLIKKEVHNISTKFVRQPNENFSYLATKLEPRKDVMILVSIILLILSYFVGLYMRDNEV</sequence>
<evidence type="ECO:0000313" key="3">
    <source>
        <dbReference type="Proteomes" id="UP000202478"/>
    </source>
</evidence>
<proteinExistence type="predicted"/>
<organism evidence="2 3">
    <name type="scientific">Klebsiella phage K64-1</name>
    <name type="common">Bacteriophage K64-1</name>
    <dbReference type="NCBI Taxonomy" id="1439894"/>
    <lineage>
        <taxon>Viruses</taxon>
        <taxon>Duplodnaviria</taxon>
        <taxon>Heunggongvirae</taxon>
        <taxon>Uroviricota</taxon>
        <taxon>Caudoviricetes</taxon>
        <taxon>Alcyoneusvirus</taxon>
        <taxon>Alcyoneusvirus K641</taxon>
    </lineage>
</organism>
<protein>
    <submittedName>
        <fullName evidence="2">Uncharacterized protein</fullName>
    </submittedName>
</protein>
<feature type="transmembrane region" description="Helical" evidence="1">
    <location>
        <begin position="341"/>
        <end position="360"/>
    </location>
</feature>
<organismHost>
    <name type="scientific">Klebsiella</name>
    <dbReference type="NCBI Taxonomy" id="570"/>
</organismHost>
<dbReference type="Proteomes" id="UP000202478">
    <property type="component" value="Segment"/>
</dbReference>
<accession>A0A0A8J9Z1</accession>